<dbReference type="AlphaFoldDB" id="A0AAV4B6Z0"/>
<feature type="non-terminal residue" evidence="2">
    <location>
        <position position="63"/>
    </location>
</feature>
<feature type="chain" id="PRO_5043640844" evidence="1">
    <location>
        <begin position="17"/>
        <end position="63"/>
    </location>
</feature>
<dbReference type="Proteomes" id="UP000735302">
    <property type="component" value="Unassembled WGS sequence"/>
</dbReference>
<sequence length="63" mass="6761">MLWSTLVFTCADKASGALPPQGKCQDLSLLVSFGSALMVERTATSSPYSFQPEFALNCTTLMP</sequence>
<feature type="signal peptide" evidence="1">
    <location>
        <begin position="1"/>
        <end position="16"/>
    </location>
</feature>
<protein>
    <submittedName>
        <fullName evidence="2">Uncharacterized protein</fullName>
    </submittedName>
</protein>
<accession>A0AAV4B6Z0</accession>
<keyword evidence="1" id="KW-0732">Signal</keyword>
<evidence type="ECO:0000256" key="1">
    <source>
        <dbReference type="SAM" id="SignalP"/>
    </source>
</evidence>
<keyword evidence="3" id="KW-1185">Reference proteome</keyword>
<evidence type="ECO:0000313" key="2">
    <source>
        <dbReference type="EMBL" id="GFO15277.1"/>
    </source>
</evidence>
<gene>
    <name evidence="2" type="ORF">PoB_004178200</name>
</gene>
<organism evidence="2 3">
    <name type="scientific">Plakobranchus ocellatus</name>
    <dbReference type="NCBI Taxonomy" id="259542"/>
    <lineage>
        <taxon>Eukaryota</taxon>
        <taxon>Metazoa</taxon>
        <taxon>Spiralia</taxon>
        <taxon>Lophotrochozoa</taxon>
        <taxon>Mollusca</taxon>
        <taxon>Gastropoda</taxon>
        <taxon>Heterobranchia</taxon>
        <taxon>Euthyneura</taxon>
        <taxon>Panpulmonata</taxon>
        <taxon>Sacoglossa</taxon>
        <taxon>Placobranchoidea</taxon>
        <taxon>Plakobranchidae</taxon>
        <taxon>Plakobranchus</taxon>
    </lineage>
</organism>
<dbReference type="EMBL" id="BLXT01004605">
    <property type="protein sequence ID" value="GFO15277.1"/>
    <property type="molecule type" value="Genomic_DNA"/>
</dbReference>
<evidence type="ECO:0000313" key="3">
    <source>
        <dbReference type="Proteomes" id="UP000735302"/>
    </source>
</evidence>
<name>A0AAV4B6Z0_9GAST</name>
<comment type="caution">
    <text evidence="2">The sequence shown here is derived from an EMBL/GenBank/DDBJ whole genome shotgun (WGS) entry which is preliminary data.</text>
</comment>
<proteinExistence type="predicted"/>
<reference evidence="2 3" key="1">
    <citation type="journal article" date="2021" name="Elife">
        <title>Chloroplast acquisition without the gene transfer in kleptoplastic sea slugs, Plakobranchus ocellatus.</title>
        <authorList>
            <person name="Maeda T."/>
            <person name="Takahashi S."/>
            <person name="Yoshida T."/>
            <person name="Shimamura S."/>
            <person name="Takaki Y."/>
            <person name="Nagai Y."/>
            <person name="Toyoda A."/>
            <person name="Suzuki Y."/>
            <person name="Arimoto A."/>
            <person name="Ishii H."/>
            <person name="Satoh N."/>
            <person name="Nishiyama T."/>
            <person name="Hasebe M."/>
            <person name="Maruyama T."/>
            <person name="Minagawa J."/>
            <person name="Obokata J."/>
            <person name="Shigenobu S."/>
        </authorList>
    </citation>
    <scope>NUCLEOTIDE SEQUENCE [LARGE SCALE GENOMIC DNA]</scope>
</reference>